<accession>A0ABT6TUR8</accession>
<comment type="caution">
    <text evidence="1">The sequence shown here is derived from an EMBL/GenBank/DDBJ whole genome shotgun (WGS) entry which is preliminary data.</text>
</comment>
<evidence type="ECO:0000313" key="2">
    <source>
        <dbReference type="Proteomes" id="UP001156974"/>
    </source>
</evidence>
<name>A0ABT6TUR8_9GAMM</name>
<gene>
    <name evidence="1" type="ORF">MKZ47_00720</name>
</gene>
<evidence type="ECO:0000313" key="1">
    <source>
        <dbReference type="EMBL" id="MDI4667636.1"/>
    </source>
</evidence>
<protein>
    <submittedName>
        <fullName evidence="1">Uncharacterized protein</fullName>
    </submittedName>
</protein>
<reference evidence="1 2" key="1">
    <citation type="submission" date="2022-02" db="EMBL/GenBank/DDBJ databases">
        <title>Genome analysis of Beneficial Microorganisms for Coral consortium from Pocillopora damicornis.</title>
        <authorList>
            <person name="Rosado P.M."/>
            <person name="Cardoso P.M."/>
            <person name="Rosado J.G."/>
            <person name="Schultz J."/>
            <person name="Rocha U."/>
            <person name="Costa T.K."/>
            <person name="Peixoto R.S."/>
        </authorList>
    </citation>
    <scope>NUCLEOTIDE SEQUENCE [LARGE SCALE GENOMIC DNA]</scope>
    <source>
        <strain evidence="1 2">BMC5</strain>
    </source>
</reference>
<keyword evidence="2" id="KW-1185">Reference proteome</keyword>
<proteinExistence type="predicted"/>
<sequence length="189" mass="21730">MQSYIRKILQPENLPNWVSLIAIVAVLWTLNSELSRQSLEETKLVILKQLSNSATPMKLEQVITDGYLGAISELVADGLVLQTSQGYEIRRYDPRIKDDISIAISLVFGVDNYKDTGKGLIPLDCTLFKNRHEDVIKITKLLERLRGNSVDENFEEYISSHKDVLFKQLYLMTYHRNTDLQAMLNCFDF</sequence>
<organism evidence="1 2">
    <name type="scientific">Pseudoalteromonas shioyasakiensis</name>
    <dbReference type="NCBI Taxonomy" id="1190813"/>
    <lineage>
        <taxon>Bacteria</taxon>
        <taxon>Pseudomonadati</taxon>
        <taxon>Pseudomonadota</taxon>
        <taxon>Gammaproteobacteria</taxon>
        <taxon>Alteromonadales</taxon>
        <taxon>Pseudoalteromonadaceae</taxon>
        <taxon>Pseudoalteromonas</taxon>
    </lineage>
</organism>
<dbReference type="Proteomes" id="UP001156974">
    <property type="component" value="Unassembled WGS sequence"/>
</dbReference>
<dbReference type="EMBL" id="JAKUMG010000001">
    <property type="protein sequence ID" value="MDI4667636.1"/>
    <property type="molecule type" value="Genomic_DNA"/>
</dbReference>
<dbReference type="RefSeq" id="WP_175082108.1">
    <property type="nucleotide sequence ID" value="NZ_JAKUMG010000001.1"/>
</dbReference>